<feature type="region of interest" description="Disordered" evidence="1">
    <location>
        <begin position="109"/>
        <end position="159"/>
    </location>
</feature>
<feature type="region of interest" description="Disordered" evidence="1">
    <location>
        <begin position="1"/>
        <end position="39"/>
    </location>
</feature>
<dbReference type="Proteomes" id="UP001456524">
    <property type="component" value="Unassembled WGS sequence"/>
</dbReference>
<feature type="compositionally biased region" description="Low complexity" evidence="1">
    <location>
        <begin position="137"/>
        <end position="149"/>
    </location>
</feature>
<reference evidence="2 3" key="1">
    <citation type="journal article" date="2022" name="G3 (Bethesda)">
        <title>Enemy or ally: a genomic approach to elucidate the lifestyle of Phyllosticta citrichinaensis.</title>
        <authorList>
            <person name="Buijs V.A."/>
            <person name="Groenewald J.Z."/>
            <person name="Haridas S."/>
            <person name="LaButti K.M."/>
            <person name="Lipzen A."/>
            <person name="Martin F.M."/>
            <person name="Barry K."/>
            <person name="Grigoriev I.V."/>
            <person name="Crous P.W."/>
            <person name="Seidl M.F."/>
        </authorList>
    </citation>
    <scope>NUCLEOTIDE SEQUENCE [LARGE SCALE GENOMIC DNA]</scope>
    <source>
        <strain evidence="2 3">CBS 129764</strain>
    </source>
</reference>
<protein>
    <submittedName>
        <fullName evidence="2">Uncharacterized protein</fullName>
    </submittedName>
</protein>
<keyword evidence="3" id="KW-1185">Reference proteome</keyword>
<evidence type="ECO:0000313" key="3">
    <source>
        <dbReference type="Proteomes" id="UP001456524"/>
    </source>
</evidence>
<comment type="caution">
    <text evidence="2">The sequence shown here is derived from an EMBL/GenBank/DDBJ whole genome shotgun (WGS) entry which is preliminary data.</text>
</comment>
<gene>
    <name evidence="2" type="ORF">IWX90DRAFT_484953</name>
</gene>
<organism evidence="2 3">
    <name type="scientific">Phyllosticta citrichinensis</name>
    <dbReference type="NCBI Taxonomy" id="1130410"/>
    <lineage>
        <taxon>Eukaryota</taxon>
        <taxon>Fungi</taxon>
        <taxon>Dikarya</taxon>
        <taxon>Ascomycota</taxon>
        <taxon>Pezizomycotina</taxon>
        <taxon>Dothideomycetes</taxon>
        <taxon>Dothideomycetes incertae sedis</taxon>
        <taxon>Botryosphaeriales</taxon>
        <taxon>Phyllostictaceae</taxon>
        <taxon>Phyllosticta</taxon>
    </lineage>
</organism>
<evidence type="ECO:0000313" key="2">
    <source>
        <dbReference type="EMBL" id="KAK8174047.1"/>
    </source>
</evidence>
<feature type="region of interest" description="Disordered" evidence="1">
    <location>
        <begin position="286"/>
        <end position="310"/>
    </location>
</feature>
<proteinExistence type="predicted"/>
<feature type="compositionally biased region" description="Basic and acidic residues" evidence="1">
    <location>
        <begin position="111"/>
        <end position="123"/>
    </location>
</feature>
<accession>A0ABR1Y0R0</accession>
<name>A0ABR1Y0R0_9PEZI</name>
<dbReference type="EMBL" id="JBBWUH010000003">
    <property type="protein sequence ID" value="KAK8174047.1"/>
    <property type="molecule type" value="Genomic_DNA"/>
</dbReference>
<evidence type="ECO:0000256" key="1">
    <source>
        <dbReference type="SAM" id="MobiDB-lite"/>
    </source>
</evidence>
<sequence>MAYVPPALRKKQEAAQAALRDASTVEPPADTRPVPRRDLPDVHDIYDHFHPADLAVQSAGATDAVNSTLHSSSTEPGKLKYAILFVDANPRWSSDKIIFAKSNLHLLPGAPRKDSATVEEEQKQGTVNAEGGAGKEQQQTPDQQNSDQDAALPTKPHESTIEPNLGAIAMFEQVGNQNEGMRFIGYHKLTRIQFLEPRSADLVRMLEQKWTIPDKYGHARQILRDSDKWLKSLGYRWAVLKFEDDAEANATLDPPDVKINTERESVPKVKKERALQKSVNELLRELRRGKENQGQLDGEVDAAPEDDKPS</sequence>